<feature type="region of interest" description="Disordered" evidence="6">
    <location>
        <begin position="192"/>
        <end position="238"/>
    </location>
</feature>
<dbReference type="PANTHER" id="PTHR10621">
    <property type="entry name" value="UV EXCISION REPAIR PROTEIN RAD23"/>
    <property type="match status" value="1"/>
</dbReference>
<feature type="compositionally biased region" description="Low complexity" evidence="6">
    <location>
        <begin position="192"/>
        <end position="233"/>
    </location>
</feature>
<evidence type="ECO:0000256" key="4">
    <source>
        <dbReference type="ARBA" id="ARBA00023242"/>
    </source>
</evidence>
<dbReference type="InterPro" id="IPR036353">
    <property type="entry name" value="XPC-bd_sf"/>
</dbReference>
<sequence length="394" mass="40008">MVKITFKTVQNKVADLKKKIQETQTFPVENQKLIYSGKILNDASSVESLKIKEKDFLVVMVSRPKATPAATPAAPATPPASSTPAPAPAPAPAASEQASIANPAVPAPSAPAAESAPAPSVAAEPAQSSAVESGLGGSFVTGPALQAAIDGMVEMGFERDQVIRALRASFNNPDRAVEYLMSGNIPSVEGTAPAAPAPAAAAPSAPSAAATPAQPAAPSEPAAHPAASAPPASTGGSADNLFAAAEAAMNRDRGVPAAAGAPGLPGAGAGMPGGMGGGDQLSAIRQMVQQNPAMIQPLLQQIATEHPELAQLIAQNPEALYELLGGGGGEGDDDDEFGEGPVMRVNLTQEEAAAVERLEALGFDRQTVLQAYMLCDKNEELAANFLFENMEEDQ</sequence>
<accession>A0ABR5BIJ0</accession>
<evidence type="ECO:0000256" key="3">
    <source>
        <dbReference type="ARBA" id="ARBA00023204"/>
    </source>
</evidence>
<evidence type="ECO:0000256" key="5">
    <source>
        <dbReference type="RuleBase" id="RU367049"/>
    </source>
</evidence>
<evidence type="ECO:0000313" key="10">
    <source>
        <dbReference type="Proteomes" id="UP000053800"/>
    </source>
</evidence>
<evidence type="ECO:0000256" key="1">
    <source>
        <dbReference type="ARBA" id="ARBA00022737"/>
    </source>
</evidence>
<keyword evidence="5" id="KW-0963">Cytoplasm</keyword>
<dbReference type="InterPro" id="IPR000626">
    <property type="entry name" value="Ubiquitin-like_dom"/>
</dbReference>
<dbReference type="SMART" id="SM00165">
    <property type="entry name" value="UBA"/>
    <property type="match status" value="2"/>
</dbReference>
<comment type="subcellular location">
    <subcellularLocation>
        <location evidence="5">Nucleus</location>
    </subcellularLocation>
    <subcellularLocation>
        <location evidence="5">Cytoplasm</location>
    </subcellularLocation>
</comment>
<dbReference type="Pfam" id="PF09280">
    <property type="entry name" value="XPC-binding"/>
    <property type="match status" value="1"/>
</dbReference>
<feature type="compositionally biased region" description="Low complexity" evidence="6">
    <location>
        <begin position="92"/>
        <end position="104"/>
    </location>
</feature>
<dbReference type="PROSITE" id="PS50053">
    <property type="entry name" value="UBIQUITIN_2"/>
    <property type="match status" value="1"/>
</dbReference>
<feature type="domain" description="UBA" evidence="7">
    <location>
        <begin position="143"/>
        <end position="183"/>
    </location>
</feature>
<dbReference type="CDD" id="cd14281">
    <property type="entry name" value="UBA2_Rad23_like"/>
    <property type="match status" value="1"/>
</dbReference>
<keyword evidence="10" id="KW-1185">Reference proteome</keyword>
<dbReference type="Proteomes" id="UP000053800">
    <property type="component" value="Unassembled WGS sequence"/>
</dbReference>
<dbReference type="PRINTS" id="PR01839">
    <property type="entry name" value="RAD23PROTEIN"/>
</dbReference>
<dbReference type="SMART" id="SM00727">
    <property type="entry name" value="STI1"/>
    <property type="match status" value="1"/>
</dbReference>
<dbReference type="NCBIfam" id="TIGR00601">
    <property type="entry name" value="rad23"/>
    <property type="match status" value="1"/>
</dbReference>
<proteinExistence type="inferred from homology"/>
<dbReference type="SMART" id="SM00213">
    <property type="entry name" value="UBQ"/>
    <property type="match status" value="1"/>
</dbReference>
<dbReference type="Pfam" id="PF00240">
    <property type="entry name" value="ubiquitin"/>
    <property type="match status" value="1"/>
</dbReference>
<dbReference type="InterPro" id="IPR009060">
    <property type="entry name" value="UBA-like_sf"/>
</dbReference>
<dbReference type="InterPro" id="IPR006636">
    <property type="entry name" value="STI1_HS-bd"/>
</dbReference>
<dbReference type="Pfam" id="PF00627">
    <property type="entry name" value="UBA"/>
    <property type="match status" value="2"/>
</dbReference>
<feature type="domain" description="Ubiquitin-like" evidence="8">
    <location>
        <begin position="10"/>
        <end position="66"/>
    </location>
</feature>
<dbReference type="Gene3D" id="3.10.20.90">
    <property type="entry name" value="Phosphatidylinositol 3-kinase Catalytic Subunit, Chain A, domain 1"/>
    <property type="match status" value="1"/>
</dbReference>
<dbReference type="SUPFAM" id="SSF54236">
    <property type="entry name" value="Ubiquitin-like"/>
    <property type="match status" value="1"/>
</dbReference>
<dbReference type="PANTHER" id="PTHR10621:SF0">
    <property type="entry name" value="UV EXCISION REPAIR PROTEIN RAD23"/>
    <property type="match status" value="1"/>
</dbReference>
<gene>
    <name evidence="9" type="ORF">I314_00090</name>
</gene>
<keyword evidence="2 5" id="KW-0227">DNA damage</keyword>
<dbReference type="SUPFAM" id="SSF101238">
    <property type="entry name" value="XPC-binding domain"/>
    <property type="match status" value="1"/>
</dbReference>
<feature type="domain" description="UBA" evidence="7">
    <location>
        <begin position="348"/>
        <end position="389"/>
    </location>
</feature>
<organism evidence="9 10">
    <name type="scientific">Cryptococcus bacillisporus CA1873</name>
    <dbReference type="NCBI Taxonomy" id="1296111"/>
    <lineage>
        <taxon>Eukaryota</taxon>
        <taxon>Fungi</taxon>
        <taxon>Dikarya</taxon>
        <taxon>Basidiomycota</taxon>
        <taxon>Agaricomycotina</taxon>
        <taxon>Tremellomycetes</taxon>
        <taxon>Tremellales</taxon>
        <taxon>Cryptococcaceae</taxon>
        <taxon>Cryptococcus</taxon>
        <taxon>Cryptococcus gattii species complex</taxon>
    </lineage>
</organism>
<dbReference type="InterPro" id="IPR029071">
    <property type="entry name" value="Ubiquitin-like_domsf"/>
</dbReference>
<dbReference type="Gene3D" id="1.10.8.10">
    <property type="entry name" value="DNA helicase RuvA subunit, C-terminal domain"/>
    <property type="match status" value="2"/>
</dbReference>
<keyword evidence="3 5" id="KW-0234">DNA repair</keyword>
<evidence type="ECO:0000313" key="9">
    <source>
        <dbReference type="EMBL" id="KIR68989.1"/>
    </source>
</evidence>
<feature type="compositionally biased region" description="Low complexity" evidence="6">
    <location>
        <begin position="110"/>
        <end position="133"/>
    </location>
</feature>
<comment type="similarity">
    <text evidence="5">Belongs to the RAD23 family.</text>
</comment>
<feature type="compositionally biased region" description="Low complexity" evidence="6">
    <location>
        <begin position="67"/>
        <end position="84"/>
    </location>
</feature>
<evidence type="ECO:0000256" key="2">
    <source>
        <dbReference type="ARBA" id="ARBA00022763"/>
    </source>
</evidence>
<evidence type="ECO:0000259" key="8">
    <source>
        <dbReference type="PROSITE" id="PS50053"/>
    </source>
</evidence>
<dbReference type="InterPro" id="IPR004806">
    <property type="entry name" value="Rad23"/>
</dbReference>
<reference evidence="9 10" key="1">
    <citation type="submission" date="2015-01" db="EMBL/GenBank/DDBJ databases">
        <title>The Genome Sequence of Cryptococcus gattii CA1873.</title>
        <authorList>
            <consortium name="The Broad Institute Genomics Platform"/>
            <person name="Cuomo C."/>
            <person name="Litvintseva A."/>
            <person name="Chen Y."/>
            <person name="Heitman J."/>
            <person name="Sun S."/>
            <person name="Springer D."/>
            <person name="Dromer F."/>
            <person name="Young S."/>
            <person name="Zeng Q."/>
            <person name="Gargeya S."/>
            <person name="Abouelleil A."/>
            <person name="Alvarado L."/>
            <person name="Chapman S.B."/>
            <person name="Gainer-Dewar J."/>
            <person name="Goldberg J."/>
            <person name="Griggs A."/>
            <person name="Gujja S."/>
            <person name="Hansen M."/>
            <person name="Howarth C."/>
            <person name="Imamovic A."/>
            <person name="Larimer J."/>
            <person name="Murphy C."/>
            <person name="Naylor J."/>
            <person name="Pearson M."/>
            <person name="Priest M."/>
            <person name="Roberts A."/>
            <person name="Saif S."/>
            <person name="Shea T."/>
            <person name="Sykes S."/>
            <person name="Wortman J."/>
            <person name="Nusbaum C."/>
            <person name="Birren B."/>
        </authorList>
    </citation>
    <scope>NUCLEOTIDE SEQUENCE [LARGE SCALE GENOMIC DNA]</scope>
    <source>
        <strain evidence="9 10">CA1873</strain>
    </source>
</reference>
<protein>
    <recommendedName>
        <fullName evidence="5">UV excision repair protein RAD23</fullName>
    </recommendedName>
</protein>
<dbReference type="InterPro" id="IPR015940">
    <property type="entry name" value="UBA"/>
</dbReference>
<feature type="region of interest" description="Disordered" evidence="6">
    <location>
        <begin position="67"/>
        <end position="134"/>
    </location>
</feature>
<keyword evidence="1" id="KW-0677">Repeat</keyword>
<keyword evidence="4 5" id="KW-0539">Nucleus</keyword>
<dbReference type="InterPro" id="IPR015360">
    <property type="entry name" value="XPC-bd"/>
</dbReference>
<dbReference type="SUPFAM" id="SSF46934">
    <property type="entry name" value="UBA-like"/>
    <property type="match status" value="2"/>
</dbReference>
<dbReference type="CDD" id="cd01805">
    <property type="entry name" value="Ubl_Rad23"/>
    <property type="match status" value="1"/>
</dbReference>
<dbReference type="EMBL" id="KN848889">
    <property type="protein sequence ID" value="KIR68989.1"/>
    <property type="molecule type" value="Genomic_DNA"/>
</dbReference>
<dbReference type="PROSITE" id="PS50030">
    <property type="entry name" value="UBA"/>
    <property type="match status" value="2"/>
</dbReference>
<dbReference type="Gene3D" id="1.10.10.540">
    <property type="entry name" value="XPC-binding domain"/>
    <property type="match status" value="1"/>
</dbReference>
<evidence type="ECO:0000259" key="7">
    <source>
        <dbReference type="PROSITE" id="PS50030"/>
    </source>
</evidence>
<comment type="function">
    <text evidence="5">Multiubiquitin chain receptor involved in modulation of proteasomal degradation. Involved in nucleotide excision repair.</text>
</comment>
<dbReference type="CDD" id="cd14280">
    <property type="entry name" value="UBA1_Rad23_like"/>
    <property type="match status" value="1"/>
</dbReference>
<evidence type="ECO:0000256" key="6">
    <source>
        <dbReference type="SAM" id="MobiDB-lite"/>
    </source>
</evidence>
<name>A0ABR5BIJ0_CRYGA</name>